<dbReference type="Proteomes" id="UP000541535">
    <property type="component" value="Unassembled WGS sequence"/>
</dbReference>
<proteinExistence type="predicted"/>
<comment type="caution">
    <text evidence="1">The sequence shown here is derived from an EMBL/GenBank/DDBJ whole genome shotgun (WGS) entry which is preliminary data.</text>
</comment>
<organism evidence="1 2">
    <name type="scientific">Pseudoduganella violacea</name>
    <dbReference type="NCBI Taxonomy" id="1715466"/>
    <lineage>
        <taxon>Bacteria</taxon>
        <taxon>Pseudomonadati</taxon>
        <taxon>Pseudomonadota</taxon>
        <taxon>Betaproteobacteria</taxon>
        <taxon>Burkholderiales</taxon>
        <taxon>Oxalobacteraceae</taxon>
        <taxon>Telluria group</taxon>
        <taxon>Pseudoduganella</taxon>
    </lineage>
</organism>
<dbReference type="EMBL" id="JACHXD010000003">
    <property type="protein sequence ID" value="MBB3118188.1"/>
    <property type="molecule type" value="Genomic_DNA"/>
</dbReference>
<dbReference type="RefSeq" id="WP_050408316.1">
    <property type="nucleotide sequence ID" value="NZ_JACHXD010000003.1"/>
</dbReference>
<evidence type="ECO:0000313" key="1">
    <source>
        <dbReference type="EMBL" id="MBB3118188.1"/>
    </source>
</evidence>
<gene>
    <name evidence="1" type="ORF">FHS03_001219</name>
</gene>
<protein>
    <submittedName>
        <fullName evidence="1">Uncharacterized protein</fullName>
    </submittedName>
</protein>
<dbReference type="AlphaFoldDB" id="A0A7W5B839"/>
<reference evidence="1 2" key="1">
    <citation type="submission" date="2020-08" db="EMBL/GenBank/DDBJ databases">
        <title>Genomic Encyclopedia of Type Strains, Phase III (KMG-III): the genomes of soil and plant-associated and newly described type strains.</title>
        <authorList>
            <person name="Whitman W."/>
        </authorList>
    </citation>
    <scope>NUCLEOTIDE SEQUENCE [LARGE SCALE GENOMIC DNA]</scope>
    <source>
        <strain evidence="1 2">CECT 8897</strain>
    </source>
</reference>
<accession>A0A7W5B839</accession>
<evidence type="ECO:0000313" key="2">
    <source>
        <dbReference type="Proteomes" id="UP000541535"/>
    </source>
</evidence>
<name>A0A7W5B839_9BURK</name>
<sequence>MNTEILHRGTRIITLEQGEQVLAQCNPGDIAIVRDAAGWWTVFVGDDGETERYDIPFDSYDKALWSAKAAAEFAGE</sequence>
<keyword evidence="2" id="KW-1185">Reference proteome</keyword>